<sequence length="350" mass="41300">MHVYLYIITLFSLLAYFIDLVKSKKQKQFIFSMYCMLLAYFLGSRYGAGHDYFNYEKTYESIAIITQNIPTFSSPLFFSLYELSNYLSLPFTVALSIFSLITIYQCLYRSMTRNELLYSFIFLFLSGYIFFINNQIKQALVSATFIFSLYYLEKRNFWKYFSLIILSSISFHPSGIFLVLCYFITEKKIDYKFYLLACISGLIVVTKFDVYTQYVDLIKSLPLYGEKYATRFDKTIQHVGSGLTILYHIIIATVVCKFYSGNYKRGVNIYLIGVLLYIIFINSEFLERFFFYFIYLSFLFFPNIIKNKKSITSWFIVFFTIILMIVNFIAEAAYNYGKHGASGITWMFEL</sequence>
<evidence type="ECO:0000313" key="2">
    <source>
        <dbReference type="EMBL" id="ELR5218348.1"/>
    </source>
</evidence>
<accession>A0AAD2VU42</accession>
<feature type="transmembrane region" description="Helical" evidence="1">
    <location>
        <begin position="83"/>
        <end position="104"/>
    </location>
</feature>
<feature type="transmembrane region" description="Helical" evidence="1">
    <location>
        <begin position="116"/>
        <end position="132"/>
    </location>
</feature>
<dbReference type="AlphaFoldDB" id="A0AAD2VU42"/>
<evidence type="ECO:0000313" key="3">
    <source>
        <dbReference type="EMBL" id="EMR4590535.1"/>
    </source>
</evidence>
<feature type="transmembrane region" description="Helical" evidence="1">
    <location>
        <begin position="235"/>
        <end position="255"/>
    </location>
</feature>
<feature type="transmembrane region" description="Helical" evidence="1">
    <location>
        <begin position="289"/>
        <end position="305"/>
    </location>
</feature>
<dbReference type="Pfam" id="PF14897">
    <property type="entry name" value="EpsG"/>
    <property type="match status" value="1"/>
</dbReference>
<keyword evidence="1" id="KW-0812">Transmembrane</keyword>
<keyword evidence="1" id="KW-0472">Membrane</keyword>
<dbReference type="InterPro" id="IPR049458">
    <property type="entry name" value="EpsG-like"/>
</dbReference>
<dbReference type="EMBL" id="ABEXCJ040000005">
    <property type="protein sequence ID" value="ELR5218348.1"/>
    <property type="molecule type" value="Genomic_DNA"/>
</dbReference>
<reference evidence="2" key="1">
    <citation type="submission" date="2023-10" db="EMBL/GenBank/DDBJ databases">
        <authorList>
            <consortium name="Clinical and Environmental Microbiology Branch: Whole genome sequencing antimicrobial resistance pathogens in the healthcare setting"/>
        </authorList>
    </citation>
    <scope>NUCLEOTIDE SEQUENCE</scope>
    <source>
        <strain evidence="2">2020QW-00022</strain>
    </source>
</reference>
<feature type="transmembrane region" description="Helical" evidence="1">
    <location>
        <begin position="29"/>
        <end position="48"/>
    </location>
</feature>
<feature type="transmembrane region" description="Helical" evidence="1">
    <location>
        <begin position="6"/>
        <end position="22"/>
    </location>
</feature>
<feature type="transmembrane region" description="Helical" evidence="1">
    <location>
        <begin position="267"/>
        <end position="283"/>
    </location>
</feature>
<organism evidence="2">
    <name type="scientific">Providencia rettgeri</name>
    <dbReference type="NCBI Taxonomy" id="587"/>
    <lineage>
        <taxon>Bacteria</taxon>
        <taxon>Pseudomonadati</taxon>
        <taxon>Pseudomonadota</taxon>
        <taxon>Gammaproteobacteria</taxon>
        <taxon>Enterobacterales</taxon>
        <taxon>Morganellaceae</taxon>
        <taxon>Providencia</taxon>
    </lineage>
</organism>
<comment type="caution">
    <text evidence="2">The sequence shown here is derived from an EMBL/GenBank/DDBJ whole genome shotgun (WGS) entry which is preliminary data.</text>
</comment>
<proteinExistence type="predicted"/>
<dbReference type="EMBL" id="ABEXCJ050000005">
    <property type="protein sequence ID" value="EMR4590535.1"/>
    <property type="molecule type" value="Genomic_DNA"/>
</dbReference>
<gene>
    <name evidence="3" type="ORF">M0K77_002873</name>
    <name evidence="2" type="ORF">M0K77_RS14365</name>
</gene>
<feature type="transmembrane region" description="Helical" evidence="1">
    <location>
        <begin position="312"/>
        <end position="330"/>
    </location>
</feature>
<feature type="transmembrane region" description="Helical" evidence="1">
    <location>
        <begin position="193"/>
        <end position="215"/>
    </location>
</feature>
<protein>
    <submittedName>
        <fullName evidence="2">EpsG family protein</fullName>
    </submittedName>
</protein>
<feature type="transmembrane region" description="Helical" evidence="1">
    <location>
        <begin position="160"/>
        <end position="184"/>
    </location>
</feature>
<keyword evidence="1" id="KW-1133">Transmembrane helix</keyword>
<name>A0AAD2VU42_PRORE</name>
<evidence type="ECO:0000256" key="1">
    <source>
        <dbReference type="SAM" id="Phobius"/>
    </source>
</evidence>